<dbReference type="InterPro" id="IPR039774">
    <property type="entry name" value="Sin3-like"/>
</dbReference>
<dbReference type="InterPro" id="IPR031693">
    <property type="entry name" value="Sin3_C"/>
</dbReference>
<feature type="compositionally biased region" description="Polar residues" evidence="8">
    <location>
        <begin position="209"/>
        <end position="221"/>
    </location>
</feature>
<proteinExistence type="predicted"/>
<evidence type="ECO:0000313" key="11">
    <source>
        <dbReference type="Proteomes" id="UP000187429"/>
    </source>
</evidence>
<feature type="region of interest" description="Disordered" evidence="8">
    <location>
        <begin position="1"/>
        <end position="298"/>
    </location>
</feature>
<dbReference type="PANTHER" id="PTHR12346:SF0">
    <property type="entry name" value="SIN3A, ISOFORM G"/>
    <property type="match status" value="1"/>
</dbReference>
<comment type="caution">
    <text evidence="10">The sequence shown here is derived from an EMBL/GenBank/DDBJ whole genome shotgun (WGS) entry which is preliminary data.</text>
</comment>
<feature type="compositionally biased region" description="Low complexity" evidence="8">
    <location>
        <begin position="570"/>
        <end position="590"/>
    </location>
</feature>
<feature type="region of interest" description="Disordered" evidence="8">
    <location>
        <begin position="1547"/>
        <end position="1589"/>
    </location>
</feature>
<feature type="compositionally biased region" description="Polar residues" evidence="8">
    <location>
        <begin position="89"/>
        <end position="100"/>
    </location>
</feature>
<protein>
    <submittedName>
        <fullName evidence="10">Paired amphipathic helix protein pst1</fullName>
    </submittedName>
</protein>
<name>A0A1R1XNE1_9FUNG</name>
<evidence type="ECO:0000256" key="5">
    <source>
        <dbReference type="ARBA" id="ARBA00023163"/>
    </source>
</evidence>
<keyword evidence="2" id="KW-0678">Repressor</keyword>
<dbReference type="GO" id="GO:0010628">
    <property type="term" value="P:positive regulation of gene expression"/>
    <property type="evidence" value="ECO:0007669"/>
    <property type="project" value="UniProtKB-ARBA"/>
</dbReference>
<dbReference type="Pfam" id="PF16879">
    <property type="entry name" value="Sin3a_C"/>
    <property type="match status" value="1"/>
</dbReference>
<feature type="domain" description="Histone deacetylase interacting" evidence="9">
    <location>
        <begin position="825"/>
        <end position="926"/>
    </location>
</feature>
<feature type="compositionally biased region" description="Low complexity" evidence="8">
    <location>
        <begin position="608"/>
        <end position="620"/>
    </location>
</feature>
<dbReference type="SUPFAM" id="SSF47762">
    <property type="entry name" value="PAH2 domain"/>
    <property type="match status" value="3"/>
</dbReference>
<dbReference type="Gene3D" id="1.20.1160.11">
    <property type="entry name" value="Paired amphipathic helix"/>
    <property type="match status" value="3"/>
</dbReference>
<dbReference type="PROSITE" id="PS51477">
    <property type="entry name" value="PAH"/>
    <property type="match status" value="2"/>
</dbReference>
<evidence type="ECO:0000313" key="10">
    <source>
        <dbReference type="EMBL" id="OMJ16128.1"/>
    </source>
</evidence>
<dbReference type="Proteomes" id="UP000187429">
    <property type="component" value="Unassembled WGS sequence"/>
</dbReference>
<dbReference type="Pfam" id="PF02671">
    <property type="entry name" value="PAH"/>
    <property type="match status" value="3"/>
</dbReference>
<feature type="compositionally biased region" description="Basic and acidic residues" evidence="8">
    <location>
        <begin position="151"/>
        <end position="167"/>
    </location>
</feature>
<dbReference type="GO" id="GO:0000122">
    <property type="term" value="P:negative regulation of transcription by RNA polymerase II"/>
    <property type="evidence" value="ECO:0007669"/>
    <property type="project" value="TreeGrafter"/>
</dbReference>
<feature type="compositionally biased region" description="Polar residues" evidence="8">
    <location>
        <begin position="54"/>
        <end position="76"/>
    </location>
</feature>
<dbReference type="Pfam" id="PF08295">
    <property type="entry name" value="Sin3_corepress"/>
    <property type="match status" value="1"/>
</dbReference>
<keyword evidence="5" id="KW-0804">Transcription</keyword>
<dbReference type="FunFam" id="1.20.1160.11:FF:000002">
    <property type="entry name" value="Paired amphipathic helix protein SIN3"/>
    <property type="match status" value="1"/>
</dbReference>
<reference evidence="11" key="1">
    <citation type="submission" date="2017-01" db="EMBL/GenBank/DDBJ databases">
        <authorList>
            <person name="Wang Y."/>
            <person name="White M."/>
            <person name="Kvist S."/>
            <person name="Moncalvo J.-M."/>
        </authorList>
    </citation>
    <scope>NUCLEOTIDE SEQUENCE [LARGE SCALE GENOMIC DNA]</scope>
    <source>
        <strain evidence="11">ID-206-W2</strain>
    </source>
</reference>
<evidence type="ECO:0000259" key="9">
    <source>
        <dbReference type="SMART" id="SM00761"/>
    </source>
</evidence>
<organism evidence="10 11">
    <name type="scientific">Smittium culicis</name>
    <dbReference type="NCBI Taxonomy" id="133412"/>
    <lineage>
        <taxon>Eukaryota</taxon>
        <taxon>Fungi</taxon>
        <taxon>Fungi incertae sedis</taxon>
        <taxon>Zoopagomycota</taxon>
        <taxon>Kickxellomycotina</taxon>
        <taxon>Harpellomycetes</taxon>
        <taxon>Harpellales</taxon>
        <taxon>Legeriomycetaceae</taxon>
        <taxon>Smittium</taxon>
    </lineage>
</organism>
<accession>A0A1R1XNE1</accession>
<sequence>MKSNDSSENNKPISNINRDSYPNIDDPKPPLGLPPYIEPNLQQQPKYPDPHYQFSHNPISKTVSSQSPKIPSNSRYPFNPSAHHESESQIDSYPIHSTYSYGPRYYDPSQVGPKPEPKKIYSNQSFHSTSNEEYSNTPDYSHPAYNPPPQRDYKNNHSQPKESDIPSEKPANQPDFSYPPIRPPYPNYDNNNIPIDPNQNISKIPLPPNDQSSSSKWNPTRRNAPPPKKQGRPKSKPPVIPSDTPNKDFAVPNQYNRIPSGRNPHRSSIDSSAPPAQRALQTQSLEEETDLGSIDGKPINVKDAMSYLDLVKYQFRNQPEIYNQFLGIMKDFKSNDIDTPGVIDRVSALFKGHPILIQGFNTFLPPGYLIECSENPYAPVRVTTPSSNPNNYHAPEAPKPPIIYLENSLNPETLPKKPFIRPQPTIDTYLPNPPTIKPIPPREQSIPTKNLTSFESSDLIKSPYSQNTSGYVIYPPKQNPLEFNHAISFVNKIKNRFSNDSERYAEFLDILNSYQRDGEPITNVYEKIRILFSNDEDLLEEFKLFLPDNSQIVPPYSNEAPIHHHHQHQYQHQIQNQNPHQNQNQIQSIQPSVNDQRSLSTSVKDLENQNPQSSSQLPPLGSFTPTVDENIYSSYEYPSNGSHLAESQLPPKKMNASNELAIAKQSSRKKRIAQTQDGAPNKRRSKAADEQTLKDSQVPPADIQFFLPSGSEKDYIFFERLKQFFGKSHLYGEFIKLLNLYNQEILDEDSLLEGAEKFIGSDQNLFNWFKIFVNSYKPSNSAYAENNTAYDPVNSTDVIPDTQDSSVPEFNNDLSSARPKPILESCKSYGPSYKLLHRIDYESKCSGRDSMCWEVLNDSWVSHPTWASEESEFVHHKKNQYEDALFRCEEDRHEMDINIESNLSLIRVLTSSLHQVELMSEEEKSQIDLKVLLNGHSESLFRRTLRKIYDSQRLPEILDAFNSHPLAAVPVILKRLKQKDDEWRKQRRTMIKIWREIDSKNFFKSLDHNGLTLKANDRKGLSSKVLISEIESIRLEQLKSHDADKEPFKKLKHRFQLEYAFENHQTVSDIIDFILIYIRKQNANLSQSEKSEVETVYNEFFSSFFWNFFGVEKAKHDKKTSSVSGDESTDIKTPPKIFKLESSDEPKEDILKPEISLSTSNRSLIPEHNDIVQGFERTQSPCPINIDNNNNTKISFNRSVSYSNRTSMVSMNLSKVSSMSWISGGIQTNKLSKSVSSGNLLKSANVICEDTNSPAKASDNLIANHKSNESLCSQSNIGNSNSKSADLISTDNYLASEKKLESRVFYCNSMIYVFVRLFQTIYSRACIIKKVALDIQDISKKKEETVAKKLNFRKIPQGLIDYDLSSIDYYSLMLELVSKQINGQLDNNSFEDSVRYLFGSNAHLLLTFDRVISLIAKQVQNLVNDSRSTDLIEQLNSLNVTNNSNLRDYISYRINAQEIVGSSEYVYRLDYLYLSNTLTIQLLKPQDSTLDINLSMEDRWAYYVDSYILFEPTEGIPRHKRNGYGLVHSSNKSFGTDVNTNKDLLSEQIKKSDSAKKEPKYSGTSGRDKSRSKDSKSSTGLKSPGTSSESSRRLLYKFPLLPYLKRNIVPNDYENVNFYVSSVSNLEIKIAVNDYKLCFLTKSEDNYANHSRRRDFRLDSTQKRFKSKSEQCNKKWKEFVESKIDNNS</sequence>
<evidence type="ECO:0000256" key="2">
    <source>
        <dbReference type="ARBA" id="ARBA00022491"/>
    </source>
</evidence>
<feature type="region of interest" description="Disordered" evidence="8">
    <location>
        <begin position="663"/>
        <end position="694"/>
    </location>
</feature>
<feature type="compositionally biased region" description="Basic and acidic residues" evidence="8">
    <location>
        <begin position="1547"/>
        <end position="1576"/>
    </location>
</feature>
<keyword evidence="3" id="KW-0677">Repeat</keyword>
<dbReference type="OrthoDB" id="10265969at2759"/>
<feature type="compositionally biased region" description="Low complexity" evidence="8">
    <location>
        <begin position="187"/>
        <end position="200"/>
    </location>
</feature>
<keyword evidence="11" id="KW-1185">Reference proteome</keyword>
<dbReference type="GO" id="GO:0033698">
    <property type="term" value="C:Rpd3L complex"/>
    <property type="evidence" value="ECO:0007669"/>
    <property type="project" value="UniProtKB-ARBA"/>
</dbReference>
<keyword evidence="4" id="KW-0805">Transcription regulation</keyword>
<feature type="region of interest" description="Disordered" evidence="8">
    <location>
        <begin position="555"/>
        <end position="625"/>
    </location>
</feature>
<feature type="compositionally biased region" description="Polar residues" evidence="8">
    <location>
        <begin position="121"/>
        <end position="139"/>
    </location>
</feature>
<comment type="subcellular location">
    <subcellularLocation>
        <location evidence="1 7">Nucleus</location>
    </subcellularLocation>
</comment>
<evidence type="ECO:0000256" key="3">
    <source>
        <dbReference type="ARBA" id="ARBA00022737"/>
    </source>
</evidence>
<dbReference type="FunFam" id="1.20.1160.11:FF:000001">
    <property type="entry name" value="Paired amphipathic helix protein Sin3"/>
    <property type="match status" value="1"/>
</dbReference>
<evidence type="ECO:0000256" key="4">
    <source>
        <dbReference type="ARBA" id="ARBA00023015"/>
    </source>
</evidence>
<dbReference type="PANTHER" id="PTHR12346">
    <property type="entry name" value="SIN3B-RELATED"/>
    <property type="match status" value="1"/>
</dbReference>
<evidence type="ECO:0000256" key="7">
    <source>
        <dbReference type="PROSITE-ProRule" id="PRU00810"/>
    </source>
</evidence>
<dbReference type="FunFam" id="1.20.1160.11:FF:000003">
    <property type="entry name" value="Paired amphipathic helix SIN3-like protein"/>
    <property type="match status" value="1"/>
</dbReference>
<dbReference type="EMBL" id="LSSM01004006">
    <property type="protein sequence ID" value="OMJ16128.1"/>
    <property type="molecule type" value="Genomic_DNA"/>
</dbReference>
<feature type="compositionally biased region" description="Polar residues" evidence="8">
    <location>
        <begin position="1"/>
        <end position="20"/>
    </location>
</feature>
<dbReference type="SMART" id="SM00761">
    <property type="entry name" value="HDAC_interact"/>
    <property type="match status" value="1"/>
</dbReference>
<dbReference type="InterPro" id="IPR036600">
    <property type="entry name" value="PAH_sf"/>
</dbReference>
<gene>
    <name evidence="10" type="ORF">AYI69_g7956</name>
</gene>
<evidence type="ECO:0000256" key="6">
    <source>
        <dbReference type="ARBA" id="ARBA00023242"/>
    </source>
</evidence>
<feature type="compositionally biased region" description="Polar residues" evidence="8">
    <location>
        <begin position="591"/>
        <end position="603"/>
    </location>
</feature>
<evidence type="ECO:0000256" key="8">
    <source>
        <dbReference type="SAM" id="MobiDB-lite"/>
    </source>
</evidence>
<dbReference type="GO" id="GO:0003714">
    <property type="term" value="F:transcription corepressor activity"/>
    <property type="evidence" value="ECO:0007669"/>
    <property type="project" value="InterPro"/>
</dbReference>
<evidence type="ECO:0000256" key="1">
    <source>
        <dbReference type="ARBA" id="ARBA00004123"/>
    </source>
</evidence>
<dbReference type="InterPro" id="IPR013194">
    <property type="entry name" value="HDAC_interact_dom"/>
</dbReference>
<dbReference type="InterPro" id="IPR003822">
    <property type="entry name" value="PAH"/>
</dbReference>
<keyword evidence="6 7" id="KW-0539">Nucleus</keyword>